<evidence type="ECO:0000259" key="1">
    <source>
        <dbReference type="Pfam" id="PF01863"/>
    </source>
</evidence>
<gene>
    <name evidence="2" type="ORF">MBHS_00565</name>
</gene>
<organism evidence="2 3">
    <name type="scientific">Candidatus Venteria ishoeyi</name>
    <dbReference type="NCBI Taxonomy" id="1899563"/>
    <lineage>
        <taxon>Bacteria</taxon>
        <taxon>Pseudomonadati</taxon>
        <taxon>Pseudomonadota</taxon>
        <taxon>Gammaproteobacteria</taxon>
        <taxon>Thiotrichales</taxon>
        <taxon>Thiotrichaceae</taxon>
        <taxon>Venteria</taxon>
    </lineage>
</organism>
<reference evidence="2 3" key="1">
    <citation type="submission" date="2016-10" db="EMBL/GenBank/DDBJ databases">
        <authorList>
            <person name="de Groot N.N."/>
        </authorList>
    </citation>
    <scope>NUCLEOTIDE SEQUENCE [LARGE SCALE GENOMIC DNA]</scope>
    <source>
        <strain evidence="2">MBHS1</strain>
    </source>
</reference>
<dbReference type="Gene3D" id="3.30.2010.10">
    <property type="entry name" value="Metalloproteases ('zincins'), catalytic domain"/>
    <property type="match status" value="1"/>
</dbReference>
<sequence>MNFNYQIRTSNRAKRISLHVSPEKGVEVVVPQGFSDHQRLHAFVQQRQDWVEKHLRKIQTQQASKQQQSAHHDFPPQQLQLNALQQNWVLAYQSASRASCQQIAPHQLLIKGSLSETHIQTSCKEWLRAQAKIHLIPWTMACSQAANLPCQRVFIKFQKSCWGSCSSKANINLNAKLLFFPPPVVQYVIVHEIAHLKHPNHSPAFWCLLEQLHGDYRQHREVLKRAWEYVPGWL</sequence>
<keyword evidence="3" id="KW-1185">Reference proteome</keyword>
<feature type="domain" description="YgjP-like metallopeptidase" evidence="1">
    <location>
        <begin position="14"/>
        <end position="225"/>
    </location>
</feature>
<protein>
    <submittedName>
        <fullName evidence="2">WLM domain protein</fullName>
    </submittedName>
</protein>
<dbReference type="Pfam" id="PF01863">
    <property type="entry name" value="YgjP-like"/>
    <property type="match status" value="1"/>
</dbReference>
<evidence type="ECO:0000313" key="3">
    <source>
        <dbReference type="Proteomes" id="UP000236724"/>
    </source>
</evidence>
<dbReference type="RefSeq" id="WP_103918754.1">
    <property type="nucleotide sequence ID" value="NZ_FMSV02000086.1"/>
</dbReference>
<dbReference type="AlphaFoldDB" id="A0A1H6F6K2"/>
<dbReference type="EMBL" id="FMSV02000086">
    <property type="protein sequence ID" value="SEH04716.1"/>
    <property type="molecule type" value="Genomic_DNA"/>
</dbReference>
<dbReference type="InterPro" id="IPR053136">
    <property type="entry name" value="UTP_pyrophosphatase-like"/>
</dbReference>
<dbReference type="Proteomes" id="UP000236724">
    <property type="component" value="Unassembled WGS sequence"/>
</dbReference>
<dbReference type="OrthoDB" id="9811177at2"/>
<dbReference type="PANTHER" id="PTHR30399">
    <property type="entry name" value="UNCHARACTERIZED PROTEIN YGJP"/>
    <property type="match status" value="1"/>
</dbReference>
<name>A0A1H6F6K2_9GAMM</name>
<dbReference type="InterPro" id="IPR002725">
    <property type="entry name" value="YgjP-like_metallopeptidase"/>
</dbReference>
<dbReference type="CDD" id="cd07344">
    <property type="entry name" value="M48_yhfN_like"/>
    <property type="match status" value="1"/>
</dbReference>
<evidence type="ECO:0000313" key="2">
    <source>
        <dbReference type="EMBL" id="SEH04716.1"/>
    </source>
</evidence>
<proteinExistence type="predicted"/>
<accession>A0A1H6F6K2</accession>
<dbReference type="PANTHER" id="PTHR30399:SF1">
    <property type="entry name" value="UTP PYROPHOSPHATASE"/>
    <property type="match status" value="1"/>
</dbReference>